<organism evidence="1 2">
    <name type="scientific">Sporolactobacillus inulinus</name>
    <dbReference type="NCBI Taxonomy" id="2078"/>
    <lineage>
        <taxon>Bacteria</taxon>
        <taxon>Bacillati</taxon>
        <taxon>Bacillota</taxon>
        <taxon>Bacilli</taxon>
        <taxon>Bacillales</taxon>
        <taxon>Sporolactobacillaceae</taxon>
        <taxon>Sporolactobacillus</taxon>
    </lineage>
</organism>
<comment type="caution">
    <text evidence="1">The sequence shown here is derived from an EMBL/GenBank/DDBJ whole genome shotgun (WGS) entry which is preliminary data.</text>
</comment>
<dbReference type="Proteomes" id="UP000319716">
    <property type="component" value="Unassembled WGS sequence"/>
</dbReference>
<sequence>MAVRGDAVQCACIGLVHMKSTISPTKKQLISKLEAAVMEHN</sequence>
<evidence type="ECO:0000313" key="1">
    <source>
        <dbReference type="EMBL" id="GAY76200.1"/>
    </source>
</evidence>
<dbReference type="EMBL" id="BEXB01000011">
    <property type="protein sequence ID" value="GAY76200.1"/>
    <property type="molecule type" value="Genomic_DNA"/>
</dbReference>
<proteinExistence type="predicted"/>
<name>A0A4Y1ZAZ5_9BACL</name>
<dbReference type="AlphaFoldDB" id="A0A4Y1ZAZ5"/>
<protein>
    <submittedName>
        <fullName evidence="1">Uncharacterized protein</fullName>
    </submittedName>
</protein>
<gene>
    <name evidence="1" type="ORF">NBRC111894_1754</name>
</gene>
<evidence type="ECO:0000313" key="2">
    <source>
        <dbReference type="Proteomes" id="UP000319716"/>
    </source>
</evidence>
<reference evidence="1 2" key="1">
    <citation type="submission" date="2017-11" db="EMBL/GenBank/DDBJ databases">
        <title>Draft Genome Sequence of Sporolactobacillus inulinus NBRC 111894 Isolated from Koso, a Japanese Sugar-Vegetable Fermented Beverage.</title>
        <authorList>
            <person name="Chiou T.Y."/>
            <person name="Oshima K."/>
            <person name="Suda W."/>
            <person name="Hattori M."/>
            <person name="Takahashi T."/>
        </authorList>
    </citation>
    <scope>NUCLEOTIDE SEQUENCE [LARGE SCALE GENOMIC DNA]</scope>
    <source>
        <strain evidence="1 2">NBRC111894</strain>
    </source>
</reference>
<accession>A0A4Y1ZAZ5</accession>